<feature type="compositionally biased region" description="Low complexity" evidence="1">
    <location>
        <begin position="134"/>
        <end position="152"/>
    </location>
</feature>
<feature type="compositionally biased region" description="Low complexity" evidence="1">
    <location>
        <begin position="19"/>
        <end position="28"/>
    </location>
</feature>
<feature type="compositionally biased region" description="Basic and acidic residues" evidence="1">
    <location>
        <begin position="167"/>
        <end position="189"/>
    </location>
</feature>
<proteinExistence type="predicted"/>
<evidence type="ECO:0000313" key="3">
    <source>
        <dbReference type="Proteomes" id="UP000275749"/>
    </source>
</evidence>
<feature type="region of interest" description="Disordered" evidence="1">
    <location>
        <begin position="134"/>
        <end position="261"/>
    </location>
</feature>
<gene>
    <name evidence="2" type="ORF">EDD41_1770</name>
</gene>
<comment type="caution">
    <text evidence="2">The sequence shown here is derived from an EMBL/GenBank/DDBJ whole genome shotgun (WGS) entry which is preliminary data.</text>
</comment>
<dbReference type="AlphaFoldDB" id="A0A3N1ZUW6"/>
<accession>A0A3N1ZUW6</accession>
<sequence>MNSPRPGPSGGSYWPAGWSTASTASAATHNSLRPAPHHRDAGPARGAAAARVRTIRVGCNTSGSHKPERLPGPRPSPCTGRWRCVALWCCWAPSSSSWRSTGAGVHPGLRPGCAGSQLRPGAPLPQRLADQAVDGAPAGGAAPPAGRHLPGGRQPAGRPPDPQQSRDTSDAHQDPQRLRRAGHEPEGGRRPAAQPSGGGAADRGHGLSADCQRGSHQCLATPRLRWTQCRVRPPTHPDKPFQESRCPRPAPPTTSRATAPS</sequence>
<reference evidence="2 3" key="1">
    <citation type="submission" date="2018-11" db="EMBL/GenBank/DDBJ databases">
        <title>Sequencing the genomes of 1000 actinobacteria strains.</title>
        <authorList>
            <person name="Klenk H.-P."/>
        </authorList>
    </citation>
    <scope>NUCLEOTIDE SEQUENCE [LARGE SCALE GENOMIC DNA]</scope>
    <source>
        <strain evidence="2 3">DSM 10546</strain>
    </source>
</reference>
<feature type="compositionally biased region" description="Basic and acidic residues" evidence="1">
    <location>
        <begin position="235"/>
        <end position="246"/>
    </location>
</feature>
<evidence type="ECO:0000313" key="2">
    <source>
        <dbReference type="EMBL" id="ROR54548.1"/>
    </source>
</evidence>
<organism evidence="2 3">
    <name type="scientific">Luteococcus japonicus</name>
    <dbReference type="NCBI Taxonomy" id="33984"/>
    <lineage>
        <taxon>Bacteria</taxon>
        <taxon>Bacillati</taxon>
        <taxon>Actinomycetota</taxon>
        <taxon>Actinomycetes</taxon>
        <taxon>Propionibacteriales</taxon>
        <taxon>Propionibacteriaceae</taxon>
        <taxon>Luteococcus</taxon>
    </lineage>
</organism>
<feature type="region of interest" description="Disordered" evidence="1">
    <location>
        <begin position="1"/>
        <end position="47"/>
    </location>
</feature>
<dbReference type="Proteomes" id="UP000275749">
    <property type="component" value="Unassembled WGS sequence"/>
</dbReference>
<name>A0A3N1ZUW6_9ACTN</name>
<dbReference type="EMBL" id="RKHG01000001">
    <property type="protein sequence ID" value="ROR54548.1"/>
    <property type="molecule type" value="Genomic_DNA"/>
</dbReference>
<evidence type="ECO:0000256" key="1">
    <source>
        <dbReference type="SAM" id="MobiDB-lite"/>
    </source>
</evidence>
<protein>
    <submittedName>
        <fullName evidence="2">Uncharacterized protein</fullName>
    </submittedName>
</protein>